<comment type="subcellular location">
    <subcellularLocation>
        <location evidence="1">Membrane</location>
        <topology evidence="1">Multi-pass membrane protein</topology>
    </subcellularLocation>
</comment>
<dbReference type="GO" id="GO:0016020">
    <property type="term" value="C:membrane"/>
    <property type="evidence" value="ECO:0007669"/>
    <property type="project" value="UniProtKB-SubCell"/>
</dbReference>
<feature type="transmembrane region" description="Helical" evidence="6">
    <location>
        <begin position="139"/>
        <end position="159"/>
    </location>
</feature>
<organism evidence="8 9">
    <name type="scientific">Exophiala oligosperma</name>
    <dbReference type="NCBI Taxonomy" id="215243"/>
    <lineage>
        <taxon>Eukaryota</taxon>
        <taxon>Fungi</taxon>
        <taxon>Dikarya</taxon>
        <taxon>Ascomycota</taxon>
        <taxon>Pezizomycotina</taxon>
        <taxon>Eurotiomycetes</taxon>
        <taxon>Chaetothyriomycetidae</taxon>
        <taxon>Chaetothyriales</taxon>
        <taxon>Herpotrichiellaceae</taxon>
        <taxon>Exophiala</taxon>
    </lineage>
</organism>
<evidence type="ECO:0000256" key="3">
    <source>
        <dbReference type="ARBA" id="ARBA00022989"/>
    </source>
</evidence>
<dbReference type="GeneID" id="27356917"/>
<dbReference type="InterPro" id="IPR006634">
    <property type="entry name" value="TLC-dom"/>
</dbReference>
<dbReference type="GO" id="GO:0055088">
    <property type="term" value="P:lipid homeostasis"/>
    <property type="evidence" value="ECO:0007669"/>
    <property type="project" value="TreeGrafter"/>
</dbReference>
<dbReference type="SMART" id="SM00724">
    <property type="entry name" value="TLC"/>
    <property type="match status" value="1"/>
</dbReference>
<feature type="transmembrane region" description="Helical" evidence="6">
    <location>
        <begin position="165"/>
        <end position="186"/>
    </location>
</feature>
<evidence type="ECO:0000313" key="8">
    <source>
        <dbReference type="EMBL" id="KIW43776.1"/>
    </source>
</evidence>
<dbReference type="PANTHER" id="PTHR13439">
    <property type="entry name" value="CT120 PROTEIN"/>
    <property type="match status" value="1"/>
</dbReference>
<dbReference type="OrthoDB" id="10266980at2759"/>
<evidence type="ECO:0000256" key="4">
    <source>
        <dbReference type="ARBA" id="ARBA00023136"/>
    </source>
</evidence>
<dbReference type="Proteomes" id="UP000053342">
    <property type="component" value="Unassembled WGS sequence"/>
</dbReference>
<dbReference type="InterPro" id="IPR050846">
    <property type="entry name" value="TLCD"/>
</dbReference>
<dbReference type="STRING" id="215243.A0A0D2AVE6"/>
<dbReference type="VEuPathDB" id="FungiDB:PV06_04843"/>
<proteinExistence type="predicted"/>
<sequence length="310" mass="35071">MLLMFPTSGSLHDAFTRFCLEHRLASLPLHVHQVLVAFLTYETLFLVVSPALSQLFLPQLYGNLPKRTKINWNVRVVSFIQATFICYQAIGVIVKDTSRRNTNYDDRLWVYLSASGNVQAYAAGYFLWDVVVSIQHFQILGPTSLMHALAALMVTSLGFRPFANFYGINFVLYELSTPFLNIHWFLDKLGKTGGWAQLGNGIVLIVTFFGCRLVWGAYQTMNLMTDAWRAWSAIGTGKCLDPFMLEKTQGGPATTLPVQQDFCYDNFPWGLLGTYIISNTLLTGLNVYWFGLMLKALGRRFNVKADNKKE</sequence>
<name>A0A0D2AVE6_9EURO</name>
<dbReference type="Pfam" id="PF03798">
    <property type="entry name" value="TRAM_LAG1_CLN8"/>
    <property type="match status" value="1"/>
</dbReference>
<dbReference type="RefSeq" id="XP_016263992.1">
    <property type="nucleotide sequence ID" value="XM_016405786.1"/>
</dbReference>
<dbReference type="GO" id="GO:0005783">
    <property type="term" value="C:endoplasmic reticulum"/>
    <property type="evidence" value="ECO:0007669"/>
    <property type="project" value="TreeGrafter"/>
</dbReference>
<keyword evidence="9" id="KW-1185">Reference proteome</keyword>
<reference evidence="8 9" key="1">
    <citation type="submission" date="2015-01" db="EMBL/GenBank/DDBJ databases">
        <title>The Genome Sequence of Exophiala oligosperma CBS72588.</title>
        <authorList>
            <consortium name="The Broad Institute Genomics Platform"/>
            <person name="Cuomo C."/>
            <person name="de Hoog S."/>
            <person name="Gorbushina A."/>
            <person name="Stielow B."/>
            <person name="Teixiera M."/>
            <person name="Abouelleil A."/>
            <person name="Chapman S.B."/>
            <person name="Priest M."/>
            <person name="Young S.K."/>
            <person name="Wortman J."/>
            <person name="Nusbaum C."/>
            <person name="Birren B."/>
        </authorList>
    </citation>
    <scope>NUCLEOTIDE SEQUENCE [LARGE SCALE GENOMIC DNA]</scope>
    <source>
        <strain evidence="8 9">CBS 72588</strain>
    </source>
</reference>
<dbReference type="AlphaFoldDB" id="A0A0D2AVE6"/>
<gene>
    <name evidence="8" type="ORF">PV06_04843</name>
</gene>
<feature type="transmembrane region" description="Helical" evidence="6">
    <location>
        <begin position="108"/>
        <end position="127"/>
    </location>
</feature>
<evidence type="ECO:0000256" key="1">
    <source>
        <dbReference type="ARBA" id="ARBA00004141"/>
    </source>
</evidence>
<feature type="transmembrane region" description="Helical" evidence="6">
    <location>
        <begin position="198"/>
        <end position="218"/>
    </location>
</feature>
<keyword evidence="3 6" id="KW-1133">Transmembrane helix</keyword>
<evidence type="ECO:0000256" key="6">
    <source>
        <dbReference type="SAM" id="Phobius"/>
    </source>
</evidence>
<protein>
    <recommendedName>
        <fullName evidence="7">TLC domain-containing protein</fullName>
    </recommendedName>
</protein>
<evidence type="ECO:0000313" key="9">
    <source>
        <dbReference type="Proteomes" id="UP000053342"/>
    </source>
</evidence>
<dbReference type="EMBL" id="KN847335">
    <property type="protein sequence ID" value="KIW43776.1"/>
    <property type="molecule type" value="Genomic_DNA"/>
</dbReference>
<dbReference type="PROSITE" id="PS50922">
    <property type="entry name" value="TLC"/>
    <property type="match status" value="1"/>
</dbReference>
<dbReference type="PANTHER" id="PTHR13439:SF0">
    <property type="entry name" value="TOPOISOMERASE I DAMAGE AFFECTED PROTEIN 4"/>
    <property type="match status" value="1"/>
</dbReference>
<evidence type="ECO:0000256" key="5">
    <source>
        <dbReference type="PROSITE-ProRule" id="PRU00205"/>
    </source>
</evidence>
<evidence type="ECO:0000256" key="2">
    <source>
        <dbReference type="ARBA" id="ARBA00022692"/>
    </source>
</evidence>
<feature type="transmembrane region" description="Helical" evidence="6">
    <location>
        <begin position="275"/>
        <end position="294"/>
    </location>
</feature>
<feature type="transmembrane region" description="Helical" evidence="6">
    <location>
        <begin position="31"/>
        <end position="52"/>
    </location>
</feature>
<evidence type="ECO:0000259" key="7">
    <source>
        <dbReference type="PROSITE" id="PS50922"/>
    </source>
</evidence>
<dbReference type="HOGENOM" id="CLU_034597_0_1_1"/>
<keyword evidence="4 5" id="KW-0472">Membrane</keyword>
<feature type="transmembrane region" description="Helical" evidence="6">
    <location>
        <begin position="72"/>
        <end position="93"/>
    </location>
</feature>
<keyword evidence="2 5" id="KW-0812">Transmembrane</keyword>
<feature type="domain" description="TLC" evidence="7">
    <location>
        <begin position="67"/>
        <end position="302"/>
    </location>
</feature>
<accession>A0A0D2AVE6</accession>